<dbReference type="RefSeq" id="WP_183771492.1">
    <property type="nucleotide sequence ID" value="NZ_CAWVEG010000131.1"/>
</dbReference>
<dbReference type="EMBL" id="JACHFW010000002">
    <property type="protein sequence ID" value="MBB5263578.1"/>
    <property type="molecule type" value="Genomic_DNA"/>
</dbReference>
<organism evidence="1 2">
    <name type="scientific">Catenibacillus scindens</name>
    <dbReference type="NCBI Taxonomy" id="673271"/>
    <lineage>
        <taxon>Bacteria</taxon>
        <taxon>Bacillati</taxon>
        <taxon>Bacillota</taxon>
        <taxon>Clostridia</taxon>
        <taxon>Lachnospirales</taxon>
        <taxon>Lachnospiraceae</taxon>
        <taxon>Catenibacillus</taxon>
    </lineage>
</organism>
<dbReference type="Proteomes" id="UP000543642">
    <property type="component" value="Unassembled WGS sequence"/>
</dbReference>
<keyword evidence="2" id="KW-1185">Reference proteome</keyword>
<evidence type="ECO:0000313" key="2">
    <source>
        <dbReference type="Proteomes" id="UP000543642"/>
    </source>
</evidence>
<comment type="caution">
    <text evidence="1">The sequence shown here is derived from an EMBL/GenBank/DDBJ whole genome shotgun (WGS) entry which is preliminary data.</text>
</comment>
<evidence type="ECO:0000313" key="1">
    <source>
        <dbReference type="EMBL" id="MBB5263578.1"/>
    </source>
</evidence>
<dbReference type="AlphaFoldDB" id="A0A7W8H8A6"/>
<accession>A0A7W8H8A6</accession>
<dbReference type="Pfam" id="PF07873">
    <property type="entry name" value="YabP"/>
    <property type="match status" value="1"/>
</dbReference>
<dbReference type="InterPro" id="IPR022476">
    <property type="entry name" value="Spore_YabP/YqfC"/>
</dbReference>
<name>A0A7W8H8A6_9FIRM</name>
<protein>
    <submittedName>
        <fullName evidence="1">Sporulation protein YqfC</fullName>
    </submittedName>
</protein>
<sequence>MRKHKAMVRQTKKALFKKKRPEPEISVKRLFKDSISDMNILGSQAPTIYLCGNESMYIEHYENILEYTGVHIRIQLEKKEMVLDGKDLILEFFSPHDLKVRGHIDKIMFASTPDGR</sequence>
<reference evidence="1 2" key="1">
    <citation type="submission" date="2020-08" db="EMBL/GenBank/DDBJ databases">
        <title>Genomic Encyclopedia of Type Strains, Phase IV (KMG-IV): sequencing the most valuable type-strain genomes for metagenomic binning, comparative biology and taxonomic classification.</title>
        <authorList>
            <person name="Goeker M."/>
        </authorList>
    </citation>
    <scope>NUCLEOTIDE SEQUENCE [LARGE SCALE GENOMIC DNA]</scope>
    <source>
        <strain evidence="1 2">DSM 106146</strain>
    </source>
</reference>
<gene>
    <name evidence="1" type="ORF">HNP82_000676</name>
</gene>
<proteinExistence type="predicted"/>